<sequence length="213" mass="24350">MEDDINELYKECVAALQGGLLLNGKDFNAIRKALEEAFENDMDVGREVKTSNDFQREKSTSGDASLILSQLQSTHGLKVHQEKDNLTDYKEDPMKILEHVKIKYSLKSPLSTIKGFFKDSKEEELSFKKEEVNKVEERLRICWARQLSPSAFPTRAALMDPQKLTSNNTKTVAHLLMLDLQTEGYNVVPSQFIMEQQDAQLIRKNQYPSSYNA</sequence>
<proteinExistence type="predicted"/>
<evidence type="ECO:0000313" key="2">
    <source>
        <dbReference type="Proteomes" id="UP001314170"/>
    </source>
</evidence>
<name>A0AAV1SJP3_9ROSI</name>
<evidence type="ECO:0000313" key="1">
    <source>
        <dbReference type="EMBL" id="CAK7352666.1"/>
    </source>
</evidence>
<dbReference type="EMBL" id="CAWUPB010001194">
    <property type="protein sequence ID" value="CAK7352666.1"/>
    <property type="molecule type" value="Genomic_DNA"/>
</dbReference>
<dbReference type="Proteomes" id="UP001314170">
    <property type="component" value="Unassembled WGS sequence"/>
</dbReference>
<reference evidence="1 2" key="1">
    <citation type="submission" date="2024-01" db="EMBL/GenBank/DDBJ databases">
        <authorList>
            <person name="Waweru B."/>
        </authorList>
    </citation>
    <scope>NUCLEOTIDE SEQUENCE [LARGE SCALE GENOMIC DNA]</scope>
</reference>
<accession>A0AAV1SJP3</accession>
<keyword evidence="2" id="KW-1185">Reference proteome</keyword>
<gene>
    <name evidence="1" type="ORF">DCAF_LOCUS24338</name>
</gene>
<protein>
    <submittedName>
        <fullName evidence="1">Uncharacterized protein</fullName>
    </submittedName>
</protein>
<organism evidence="1 2">
    <name type="scientific">Dovyalis caffra</name>
    <dbReference type="NCBI Taxonomy" id="77055"/>
    <lineage>
        <taxon>Eukaryota</taxon>
        <taxon>Viridiplantae</taxon>
        <taxon>Streptophyta</taxon>
        <taxon>Embryophyta</taxon>
        <taxon>Tracheophyta</taxon>
        <taxon>Spermatophyta</taxon>
        <taxon>Magnoliopsida</taxon>
        <taxon>eudicotyledons</taxon>
        <taxon>Gunneridae</taxon>
        <taxon>Pentapetalae</taxon>
        <taxon>rosids</taxon>
        <taxon>fabids</taxon>
        <taxon>Malpighiales</taxon>
        <taxon>Salicaceae</taxon>
        <taxon>Flacourtieae</taxon>
        <taxon>Dovyalis</taxon>
    </lineage>
</organism>
<comment type="caution">
    <text evidence="1">The sequence shown here is derived from an EMBL/GenBank/DDBJ whole genome shotgun (WGS) entry which is preliminary data.</text>
</comment>
<dbReference type="AlphaFoldDB" id="A0AAV1SJP3"/>